<evidence type="ECO:0000313" key="4">
    <source>
        <dbReference type="Proteomes" id="UP000594121"/>
    </source>
</evidence>
<evidence type="ECO:0000259" key="2">
    <source>
        <dbReference type="Pfam" id="PF00899"/>
    </source>
</evidence>
<keyword evidence="4" id="KW-1185">Reference proteome</keyword>
<dbReference type="InterPro" id="IPR035985">
    <property type="entry name" value="Ubiquitin-activating_enz"/>
</dbReference>
<evidence type="ECO:0000256" key="1">
    <source>
        <dbReference type="ARBA" id="ARBA00009919"/>
    </source>
</evidence>
<dbReference type="Gene3D" id="3.40.50.720">
    <property type="entry name" value="NAD(P)-binding Rossmann-like Domain"/>
    <property type="match status" value="1"/>
</dbReference>
<dbReference type="FunFam" id="3.40.50.720:FF:000080">
    <property type="entry name" value="Thiazole biosynthesis adenylyltransferase ThiF"/>
    <property type="match status" value="1"/>
</dbReference>
<evidence type="ECO:0000313" key="3">
    <source>
        <dbReference type="EMBL" id="QOJ78633.1"/>
    </source>
</evidence>
<proteinExistence type="inferred from homology"/>
<reference evidence="3 4" key="1">
    <citation type="submission" date="2020-10" db="EMBL/GenBank/DDBJ databases">
        <title>Thermofilum lucidum 3507LT sp. nov. a novel member of Thermofilaceae family isolated from Chile hot spring, and proposal of description order Thermofilales.</title>
        <authorList>
            <person name="Zayulina K.S."/>
            <person name="Elcheninov A.G."/>
            <person name="Toshchakov S.V."/>
            <person name="Kublanov I.V."/>
        </authorList>
    </citation>
    <scope>NUCLEOTIDE SEQUENCE [LARGE SCALE GENOMIC DNA]</scope>
    <source>
        <strain evidence="3 4">3507LT</strain>
    </source>
</reference>
<dbReference type="SUPFAM" id="SSF69572">
    <property type="entry name" value="Activating enzymes of the ubiquitin-like proteins"/>
    <property type="match status" value="1"/>
</dbReference>
<organism evidence="3 4">
    <name type="scientific">Infirmifilum lucidum</name>
    <dbReference type="NCBI Taxonomy" id="2776706"/>
    <lineage>
        <taxon>Archaea</taxon>
        <taxon>Thermoproteota</taxon>
        <taxon>Thermoprotei</taxon>
        <taxon>Thermofilales</taxon>
        <taxon>Thermofilaceae</taxon>
        <taxon>Infirmifilum</taxon>
    </lineage>
</organism>
<dbReference type="InterPro" id="IPR000594">
    <property type="entry name" value="ThiF_NAD_FAD-bd"/>
</dbReference>
<dbReference type="KEGG" id="thel:IG193_07700"/>
<dbReference type="GO" id="GO:0005737">
    <property type="term" value="C:cytoplasm"/>
    <property type="evidence" value="ECO:0007669"/>
    <property type="project" value="TreeGrafter"/>
</dbReference>
<dbReference type="InParanoid" id="A0A7L9FHY9"/>
<dbReference type="GO" id="GO:0004792">
    <property type="term" value="F:thiosulfate-cyanide sulfurtransferase activity"/>
    <property type="evidence" value="ECO:0007669"/>
    <property type="project" value="TreeGrafter"/>
</dbReference>
<dbReference type="GO" id="GO:0016779">
    <property type="term" value="F:nucleotidyltransferase activity"/>
    <property type="evidence" value="ECO:0007669"/>
    <property type="project" value="TreeGrafter"/>
</dbReference>
<gene>
    <name evidence="3" type="ORF">IG193_07700</name>
</gene>
<comment type="similarity">
    <text evidence="1">Belongs to the HesA/MoeB/ThiF family.</text>
</comment>
<sequence length="264" mass="29091">MPSPLPELNYLLSNTRYTTVVLTSEELERYDRQIRMWGVEAQEKLRGATVAVVGLGGLGSPVATYLAAAGVGRLILVDSEPVELSNLNRQFLHWTSDIGRLKVESAAEKLRKLNPNVQLEVYSKRINTLEDALEIASKADVVVDCLDNWKTRFLLNEACVALRKPLVHAAVRGLYGQLMVVKPGEGPCLRCVFPTEPREERPFPIVGPTPGVFGSLEAQEVLKLLTGYGEVAVGKLVLVDGVRLSFDVLRVERRKDCPVCGRLG</sequence>
<dbReference type="GO" id="GO:0008641">
    <property type="term" value="F:ubiquitin-like modifier activating enzyme activity"/>
    <property type="evidence" value="ECO:0007669"/>
    <property type="project" value="InterPro"/>
</dbReference>
<accession>A0A7L9FHY9</accession>
<name>A0A7L9FHY9_9CREN</name>
<dbReference type="Pfam" id="PF00899">
    <property type="entry name" value="ThiF"/>
    <property type="match status" value="1"/>
</dbReference>
<feature type="domain" description="THIF-type NAD/FAD binding fold" evidence="2">
    <location>
        <begin position="30"/>
        <end position="259"/>
    </location>
</feature>
<dbReference type="PANTHER" id="PTHR10953:SF102">
    <property type="entry name" value="ADENYLYLTRANSFERASE AND SULFURTRANSFERASE MOCS3"/>
    <property type="match status" value="1"/>
</dbReference>
<dbReference type="CDD" id="cd00757">
    <property type="entry name" value="ThiF_MoeB_HesA_family"/>
    <property type="match status" value="1"/>
</dbReference>
<dbReference type="AlphaFoldDB" id="A0A7L9FHY9"/>
<dbReference type="EMBL" id="CP062310">
    <property type="protein sequence ID" value="QOJ78633.1"/>
    <property type="molecule type" value="Genomic_DNA"/>
</dbReference>
<dbReference type="PANTHER" id="PTHR10953">
    <property type="entry name" value="UBIQUITIN-ACTIVATING ENZYME E1"/>
    <property type="match status" value="1"/>
</dbReference>
<dbReference type="Proteomes" id="UP000594121">
    <property type="component" value="Chromosome"/>
</dbReference>
<dbReference type="FunCoup" id="A0A7L9FHY9">
    <property type="interactions" value="68"/>
</dbReference>
<dbReference type="InterPro" id="IPR045886">
    <property type="entry name" value="ThiF/MoeB/HesA"/>
</dbReference>
<protein>
    <submittedName>
        <fullName evidence="3">HesA/MoeB/ThiF family protein</fullName>
    </submittedName>
</protein>